<evidence type="ECO:0000256" key="8">
    <source>
        <dbReference type="SAM" id="MobiDB-lite"/>
    </source>
</evidence>
<feature type="domain" description="Phosphotransferase system EIIC" evidence="10">
    <location>
        <begin position="39"/>
        <end position="381"/>
    </location>
</feature>
<evidence type="ECO:0000256" key="3">
    <source>
        <dbReference type="ARBA" id="ARBA00022475"/>
    </source>
</evidence>
<evidence type="ECO:0000256" key="5">
    <source>
        <dbReference type="ARBA" id="ARBA00022692"/>
    </source>
</evidence>
<proteinExistence type="predicted"/>
<protein>
    <recommendedName>
        <fullName evidence="10">Phosphotransferase system EIIC domain-containing protein</fullName>
    </recommendedName>
</protein>
<keyword evidence="3" id="KW-1003">Cell membrane</keyword>
<evidence type="ECO:0000256" key="4">
    <source>
        <dbReference type="ARBA" id="ARBA00022597"/>
    </source>
</evidence>
<dbReference type="EMBL" id="PUFI01000015">
    <property type="protein sequence ID" value="TDG67751.1"/>
    <property type="molecule type" value="Genomic_DNA"/>
</dbReference>
<keyword evidence="7 9" id="KW-0472">Membrane</keyword>
<dbReference type="GO" id="GO:0008982">
    <property type="term" value="F:protein-N(PI)-phosphohistidine-sugar phosphotransferase activity"/>
    <property type="evidence" value="ECO:0007669"/>
    <property type="project" value="InterPro"/>
</dbReference>
<keyword evidence="4" id="KW-0762">Sugar transport</keyword>
<keyword evidence="2" id="KW-0813">Transport</keyword>
<evidence type="ECO:0000313" key="12">
    <source>
        <dbReference type="Proteomes" id="UP000295681"/>
    </source>
</evidence>
<feature type="transmembrane region" description="Helical" evidence="9">
    <location>
        <begin position="251"/>
        <end position="269"/>
    </location>
</feature>
<comment type="caution">
    <text evidence="11">The sequence shown here is derived from an EMBL/GenBank/DDBJ whole genome shotgun (WGS) entry which is preliminary data.</text>
</comment>
<feature type="transmembrane region" description="Helical" evidence="9">
    <location>
        <begin position="298"/>
        <end position="317"/>
    </location>
</feature>
<evidence type="ECO:0000313" key="11">
    <source>
        <dbReference type="EMBL" id="TDG67751.1"/>
    </source>
</evidence>
<accession>A0A4R5N7E8</accession>
<feature type="transmembrane region" description="Helical" evidence="9">
    <location>
        <begin position="36"/>
        <end position="60"/>
    </location>
</feature>
<reference evidence="11 12" key="1">
    <citation type="journal article" date="2019" name="Appl. Microbiol. Biotechnol.">
        <title>Uncovering carbohydrate metabolism through a genotype-phenotype association study of 56 lactic acid bacteria genomes.</title>
        <authorList>
            <person name="Buron-Moles G."/>
            <person name="Chailyan A."/>
            <person name="Dolejs I."/>
            <person name="Forster J."/>
            <person name="Miks M.H."/>
        </authorList>
    </citation>
    <scope>NUCLEOTIDE SEQUENCE [LARGE SCALE GENOMIC DNA]</scope>
    <source>
        <strain evidence="11 12">ATCC 700006</strain>
    </source>
</reference>
<feature type="transmembrane region" description="Helical" evidence="9">
    <location>
        <begin position="217"/>
        <end position="244"/>
    </location>
</feature>
<evidence type="ECO:0000256" key="6">
    <source>
        <dbReference type="ARBA" id="ARBA00022989"/>
    </source>
</evidence>
<evidence type="ECO:0000256" key="2">
    <source>
        <dbReference type="ARBA" id="ARBA00022448"/>
    </source>
</evidence>
<keyword evidence="5 9" id="KW-0812">Transmembrane</keyword>
<dbReference type="AlphaFoldDB" id="A0A4R5N7E8"/>
<feature type="transmembrane region" description="Helical" evidence="9">
    <location>
        <begin position="113"/>
        <end position="132"/>
    </location>
</feature>
<gene>
    <name evidence="11" type="ORF">C5L23_001550</name>
</gene>
<feature type="transmembrane region" description="Helical" evidence="9">
    <location>
        <begin position="176"/>
        <end position="197"/>
    </location>
</feature>
<dbReference type="GO" id="GO:0009401">
    <property type="term" value="P:phosphoenolpyruvate-dependent sugar phosphotransferase system"/>
    <property type="evidence" value="ECO:0007669"/>
    <property type="project" value="InterPro"/>
</dbReference>
<evidence type="ECO:0000256" key="1">
    <source>
        <dbReference type="ARBA" id="ARBA00004651"/>
    </source>
</evidence>
<evidence type="ECO:0000256" key="9">
    <source>
        <dbReference type="SAM" id="Phobius"/>
    </source>
</evidence>
<feature type="transmembrane region" description="Helical" evidence="9">
    <location>
        <begin position="347"/>
        <end position="366"/>
    </location>
</feature>
<dbReference type="STRING" id="907931.GCA_000165675_00174"/>
<name>A0A4R5N7E8_9LACO</name>
<dbReference type="RefSeq" id="WP_010008661.1">
    <property type="nucleotide sequence ID" value="NZ_JAGYGP010000001.1"/>
</dbReference>
<feature type="region of interest" description="Disordered" evidence="8">
    <location>
        <begin position="1"/>
        <end position="28"/>
    </location>
</feature>
<dbReference type="Pfam" id="PF13303">
    <property type="entry name" value="PTS_EIIC_2"/>
    <property type="match status" value="1"/>
</dbReference>
<dbReference type="Proteomes" id="UP000295681">
    <property type="component" value="Unassembled WGS sequence"/>
</dbReference>
<keyword evidence="6 9" id="KW-1133">Transmembrane helix</keyword>
<evidence type="ECO:0000256" key="7">
    <source>
        <dbReference type="ARBA" id="ARBA00023136"/>
    </source>
</evidence>
<sequence>MKNSYKKHSDRPDPKELQPGTGPLTRPEEKMRVRDWVYSVSQGVSNTILAVLGMGLLLAMLGEQLHWPALQMAGIQGQKLLAPALGMAVAVMLRTSTLVTGASMIAATVGSNAIYFTAAPISGASTATGWVASGSHALPAGSAVLTSGQPISAVLAAVVAAVIGKWLTGKTPLDMVLVPLASALVGSVVGLGLATVVTPALNAVSKTLANTMQVNPILGAIIVSVAWFIFLMTPASSAALAIAVQLDPMSAGAALIGTTVAFVAFAAMAPMQNNLGANIAQTIVTPKIQFPNLLKRPILAVGPLVIAAVMSCIAVVVFQFQVPYTIGGLGLNSFIAPLTLTSTPNKLLILIVFGIVLPAILSFIYYRFLQTIGQTKPNDLHLEEV</sequence>
<evidence type="ECO:0000259" key="10">
    <source>
        <dbReference type="Pfam" id="PF13303"/>
    </source>
</evidence>
<dbReference type="GO" id="GO:0005886">
    <property type="term" value="C:plasma membrane"/>
    <property type="evidence" value="ECO:0007669"/>
    <property type="project" value="UniProtKB-SubCell"/>
</dbReference>
<comment type="subcellular location">
    <subcellularLocation>
        <location evidence="1">Cell membrane</location>
        <topology evidence="1">Multi-pass membrane protein</topology>
    </subcellularLocation>
</comment>
<keyword evidence="12" id="KW-1185">Reference proteome</keyword>
<organism evidence="11 12">
    <name type="scientific">Leuconostoc fallax</name>
    <dbReference type="NCBI Taxonomy" id="1251"/>
    <lineage>
        <taxon>Bacteria</taxon>
        <taxon>Bacillati</taxon>
        <taxon>Bacillota</taxon>
        <taxon>Bacilli</taxon>
        <taxon>Lactobacillales</taxon>
        <taxon>Lactobacillaceae</taxon>
        <taxon>Leuconostoc</taxon>
    </lineage>
</organism>
<dbReference type="InterPro" id="IPR003352">
    <property type="entry name" value="PTS_EIIC"/>
</dbReference>
<feature type="transmembrane region" description="Helical" evidence="9">
    <location>
        <begin position="80"/>
        <end position="101"/>
    </location>
</feature>